<dbReference type="InterPro" id="IPR015424">
    <property type="entry name" value="PyrdxlP-dep_Trfase"/>
</dbReference>
<dbReference type="Gene3D" id="3.90.1150.10">
    <property type="entry name" value="Aspartate Aminotransferase, domain 1"/>
    <property type="match status" value="1"/>
</dbReference>
<protein>
    <recommendedName>
        <fullName evidence="2">DegT/DnrJ/EryC1/StrS aminotransferase family protein</fullName>
    </recommendedName>
</protein>
<dbReference type="InterPro" id="IPR015422">
    <property type="entry name" value="PyrdxlP-dep_Trfase_small"/>
</dbReference>
<dbReference type="EMBL" id="BARV01008511">
    <property type="protein sequence ID" value="GAI04589.1"/>
    <property type="molecule type" value="Genomic_DNA"/>
</dbReference>
<evidence type="ECO:0008006" key="2">
    <source>
        <dbReference type="Google" id="ProtNLM"/>
    </source>
</evidence>
<evidence type="ECO:0000313" key="1">
    <source>
        <dbReference type="EMBL" id="GAI04589.1"/>
    </source>
</evidence>
<organism evidence="1">
    <name type="scientific">marine sediment metagenome</name>
    <dbReference type="NCBI Taxonomy" id="412755"/>
    <lineage>
        <taxon>unclassified sequences</taxon>
        <taxon>metagenomes</taxon>
        <taxon>ecological metagenomes</taxon>
    </lineage>
</organism>
<name>X1ME05_9ZZZZ</name>
<dbReference type="Pfam" id="PF01041">
    <property type="entry name" value="DegT_DnrJ_EryC1"/>
    <property type="match status" value="1"/>
</dbReference>
<dbReference type="AlphaFoldDB" id="X1ME05"/>
<reference evidence="1" key="1">
    <citation type="journal article" date="2014" name="Front. Microbiol.">
        <title>High frequency of phylogenetically diverse reductive dehalogenase-homologous genes in deep subseafloor sedimentary metagenomes.</title>
        <authorList>
            <person name="Kawai M."/>
            <person name="Futagami T."/>
            <person name="Toyoda A."/>
            <person name="Takaki Y."/>
            <person name="Nishi S."/>
            <person name="Hori S."/>
            <person name="Arai W."/>
            <person name="Tsubouchi T."/>
            <person name="Morono Y."/>
            <person name="Uchiyama I."/>
            <person name="Ito T."/>
            <person name="Fujiyama A."/>
            <person name="Inagaki F."/>
            <person name="Takami H."/>
        </authorList>
    </citation>
    <scope>NUCLEOTIDE SEQUENCE</scope>
    <source>
        <strain evidence="1">Expedition CK06-06</strain>
    </source>
</reference>
<dbReference type="SUPFAM" id="SSF53383">
    <property type="entry name" value="PLP-dependent transferases"/>
    <property type="match status" value="1"/>
</dbReference>
<dbReference type="InterPro" id="IPR000653">
    <property type="entry name" value="DegT/StrS_aminotransferase"/>
</dbReference>
<accession>X1ME05</accession>
<sequence>MGFETQEAKDNVFCYLSALVPFSLSRDKLVKDLRRYKVFATRIWHTPIILNKEAQKEYNIDLEEFKNTTEAARRIVNFPLQNFYSKKDIERMISALKKVIINL</sequence>
<proteinExistence type="predicted"/>
<comment type="caution">
    <text evidence="1">The sequence shown here is derived from an EMBL/GenBank/DDBJ whole genome shotgun (WGS) entry which is preliminary data.</text>
</comment>
<gene>
    <name evidence="1" type="ORF">S06H3_17092</name>
</gene>